<protein>
    <submittedName>
        <fullName evidence="2">(pine wood nematode) hypothetical protein</fullName>
    </submittedName>
</protein>
<evidence type="ECO:0000313" key="5">
    <source>
        <dbReference type="WBParaSite" id="BXY_0611500.1"/>
    </source>
</evidence>
<reference evidence="2" key="2">
    <citation type="submission" date="2020-09" db="EMBL/GenBank/DDBJ databases">
        <authorList>
            <person name="Kikuchi T."/>
        </authorList>
    </citation>
    <scope>NUCLEOTIDE SEQUENCE</scope>
    <source>
        <strain evidence="2">Ka4C1</strain>
    </source>
</reference>
<dbReference type="EMBL" id="CAJFDI010000003">
    <property type="protein sequence ID" value="CAD5220401.1"/>
    <property type="molecule type" value="Genomic_DNA"/>
</dbReference>
<dbReference type="Proteomes" id="UP000095284">
    <property type="component" value="Unplaced"/>
</dbReference>
<evidence type="ECO:0000313" key="3">
    <source>
        <dbReference type="Proteomes" id="UP000095284"/>
    </source>
</evidence>
<dbReference type="OrthoDB" id="10438188at2759"/>
<evidence type="ECO:0000313" key="4">
    <source>
        <dbReference type="Proteomes" id="UP000659654"/>
    </source>
</evidence>
<name>A0A1I7RZE5_BURXY</name>
<evidence type="ECO:0000256" key="1">
    <source>
        <dbReference type="SAM" id="SignalP"/>
    </source>
</evidence>
<feature type="signal peptide" evidence="1">
    <location>
        <begin position="1"/>
        <end position="22"/>
    </location>
</feature>
<evidence type="ECO:0000313" key="2">
    <source>
        <dbReference type="EMBL" id="CAD5220401.1"/>
    </source>
</evidence>
<accession>A0A1I7RZE5</accession>
<gene>
    <name evidence="2" type="ORF">BXYJ_LOCUS6160</name>
</gene>
<dbReference type="EMBL" id="CAJFCV020000003">
    <property type="protein sequence ID" value="CAG9106516.1"/>
    <property type="molecule type" value="Genomic_DNA"/>
</dbReference>
<dbReference type="Proteomes" id="UP000582659">
    <property type="component" value="Unassembled WGS sequence"/>
</dbReference>
<organism evidence="3 5">
    <name type="scientific">Bursaphelenchus xylophilus</name>
    <name type="common">Pinewood nematode worm</name>
    <name type="synonym">Aphelenchoides xylophilus</name>
    <dbReference type="NCBI Taxonomy" id="6326"/>
    <lineage>
        <taxon>Eukaryota</taxon>
        <taxon>Metazoa</taxon>
        <taxon>Ecdysozoa</taxon>
        <taxon>Nematoda</taxon>
        <taxon>Chromadorea</taxon>
        <taxon>Rhabditida</taxon>
        <taxon>Tylenchina</taxon>
        <taxon>Tylenchomorpha</taxon>
        <taxon>Aphelenchoidea</taxon>
        <taxon>Aphelenchoididae</taxon>
        <taxon>Bursaphelenchus</taxon>
    </lineage>
</organism>
<dbReference type="WBParaSite" id="BXY_0611500.1">
    <property type="protein sequence ID" value="BXY_0611500.1"/>
    <property type="gene ID" value="BXY_0611500"/>
</dbReference>
<dbReference type="Proteomes" id="UP000659654">
    <property type="component" value="Unassembled WGS sequence"/>
</dbReference>
<proteinExistence type="predicted"/>
<dbReference type="AlphaFoldDB" id="A0A1I7RZE5"/>
<keyword evidence="4" id="KW-1185">Reference proteome</keyword>
<reference evidence="5" key="1">
    <citation type="submission" date="2016-11" db="UniProtKB">
        <authorList>
            <consortium name="WormBaseParasite"/>
        </authorList>
    </citation>
    <scope>IDENTIFICATION</scope>
</reference>
<sequence>MTTKRTVLVAFTVFSMISQVISQESQPSLPLMGPSSAAFPLRNSYVPQAVSFASPAYVFASYSSGGYRLQGQVEDDSDDKEDEKRRKFMVYRRFH</sequence>
<feature type="chain" id="PRO_5036022011" evidence="1">
    <location>
        <begin position="23"/>
        <end position="95"/>
    </location>
</feature>
<keyword evidence="1" id="KW-0732">Signal</keyword>